<dbReference type="PANTHER" id="PTHR22642:SF2">
    <property type="entry name" value="PROTEIN LONG AFTER FAR-RED 3"/>
    <property type="match status" value="1"/>
</dbReference>
<feature type="domain" description="Amidohydrolase 3" evidence="1">
    <location>
        <begin position="57"/>
        <end position="550"/>
    </location>
</feature>
<dbReference type="RefSeq" id="WP_286660748.1">
    <property type="nucleotide sequence ID" value="NZ_JASZYV010000003.1"/>
</dbReference>
<dbReference type="CDD" id="cd01300">
    <property type="entry name" value="YtcJ_like"/>
    <property type="match status" value="1"/>
</dbReference>
<protein>
    <submittedName>
        <fullName evidence="2">Amidohydrolase</fullName>
        <ecNumber evidence="2">3.5.-.-</ecNumber>
    </submittedName>
</protein>
<dbReference type="InterPro" id="IPR013108">
    <property type="entry name" value="Amidohydro_3"/>
</dbReference>
<dbReference type="Gene3D" id="3.20.20.140">
    <property type="entry name" value="Metal-dependent hydrolases"/>
    <property type="match status" value="1"/>
</dbReference>
<comment type="caution">
    <text evidence="2">The sequence shown here is derived from an EMBL/GenBank/DDBJ whole genome shotgun (WGS) entry which is preliminary data.</text>
</comment>
<dbReference type="InterPro" id="IPR032466">
    <property type="entry name" value="Metal_Hydrolase"/>
</dbReference>
<dbReference type="EMBL" id="JASZYV010000003">
    <property type="protein sequence ID" value="MDM0045629.1"/>
    <property type="molecule type" value="Genomic_DNA"/>
</dbReference>
<evidence type="ECO:0000259" key="1">
    <source>
        <dbReference type="Pfam" id="PF07969"/>
    </source>
</evidence>
<dbReference type="SUPFAM" id="SSF51338">
    <property type="entry name" value="Composite domain of metallo-dependent hydrolases"/>
    <property type="match status" value="1"/>
</dbReference>
<dbReference type="Pfam" id="PF07969">
    <property type="entry name" value="Amidohydro_3"/>
    <property type="match status" value="1"/>
</dbReference>
<name>A0ABT7NCF9_9BURK</name>
<dbReference type="InterPro" id="IPR011059">
    <property type="entry name" value="Metal-dep_hydrolase_composite"/>
</dbReference>
<dbReference type="Gene3D" id="3.10.310.70">
    <property type="match status" value="1"/>
</dbReference>
<evidence type="ECO:0000313" key="3">
    <source>
        <dbReference type="Proteomes" id="UP001174908"/>
    </source>
</evidence>
<keyword evidence="3" id="KW-1185">Reference proteome</keyword>
<dbReference type="SUPFAM" id="SSF51556">
    <property type="entry name" value="Metallo-dependent hydrolases"/>
    <property type="match status" value="1"/>
</dbReference>
<keyword evidence="2" id="KW-0378">Hydrolase</keyword>
<dbReference type="InterPro" id="IPR033932">
    <property type="entry name" value="YtcJ-like"/>
</dbReference>
<reference evidence="2" key="1">
    <citation type="submission" date="2023-06" db="EMBL/GenBank/DDBJ databases">
        <authorList>
            <person name="Jiang Y."/>
            <person name="Liu Q."/>
        </authorList>
    </citation>
    <scope>NUCLEOTIDE SEQUENCE</scope>
    <source>
        <strain evidence="2">CGMCC 1.12089</strain>
    </source>
</reference>
<dbReference type="PANTHER" id="PTHR22642">
    <property type="entry name" value="IMIDAZOLONEPROPIONASE"/>
    <property type="match status" value="1"/>
</dbReference>
<accession>A0ABT7NCF9</accession>
<dbReference type="Proteomes" id="UP001174908">
    <property type="component" value="Unassembled WGS sequence"/>
</dbReference>
<dbReference type="Gene3D" id="2.30.40.10">
    <property type="entry name" value="Urease, subunit C, domain 1"/>
    <property type="match status" value="1"/>
</dbReference>
<dbReference type="GO" id="GO:0016787">
    <property type="term" value="F:hydrolase activity"/>
    <property type="evidence" value="ECO:0007669"/>
    <property type="project" value="UniProtKB-KW"/>
</dbReference>
<organism evidence="2 3">
    <name type="scientific">Variovorax dokdonensis</name>
    <dbReference type="NCBI Taxonomy" id="344883"/>
    <lineage>
        <taxon>Bacteria</taxon>
        <taxon>Pseudomonadati</taxon>
        <taxon>Pseudomonadota</taxon>
        <taxon>Betaproteobacteria</taxon>
        <taxon>Burkholderiales</taxon>
        <taxon>Comamonadaceae</taxon>
        <taxon>Variovorax</taxon>
    </lineage>
</organism>
<proteinExistence type="predicted"/>
<gene>
    <name evidence="2" type="ORF">QTH91_14135</name>
</gene>
<evidence type="ECO:0000313" key="2">
    <source>
        <dbReference type="EMBL" id="MDM0045629.1"/>
    </source>
</evidence>
<dbReference type="EC" id="3.5.-.-" evidence="2"/>
<sequence length="552" mass="59497">MTVTLTADSVWFNADVLTLDPGQPRASAIAIHGGRIVAVGSDQDILNLANAQTRRHDLHGRFVMPGLFDTHAHPLLGGLRDLFEASVGQNASIQKMLDAVIERAAKTKAERWITGGAWHLGQLEATGVEPRLLLDACTSIHPVALTDATYHHMWLNSAALAVCGIDASTPDPAGGRIVRDAVSGEPTGLLLEAATAIVRDVVRPDADQLREAVRYVRDSFHRLGLVGFKDALVDEPYLRAYHEADVAGALDLHAAMHLGRRSTLELGVKSFDELERLRVQYQSPHLHNSFIKLFLDGVAPSRTAAFLQPYLPCDDCSAQNFDPDAQLLIDPETLAQEVIEFDRRGFVVKMHAVGDRAVRAGLDAIEAARHANGFSGLRHEIGHTAFIDPVDMGRFAALGAVAEMSPRLWFPNPVTAGQYAVLGPARTNRCHQIKSLLDAGAELSYGSDWPAAAADANPWIGLAGMLTRRNPFGLFEGAVGADQAISLEQALPLFTTSAARTLGLEAVTGAIAPGKSADLVVLDRSLQGQTARDIAQTQPTMTLFEGRVVFER</sequence>